<gene>
    <name evidence="4" type="ORF">Ciccas_010886</name>
</gene>
<dbReference type="PANTHER" id="PTHR23248:SF63">
    <property type="entry name" value="PHOSPHOLIPID SCRAMBLASE"/>
    <property type="match status" value="1"/>
</dbReference>
<dbReference type="EMBL" id="JBJKFK010002855">
    <property type="protein sequence ID" value="KAL3310550.1"/>
    <property type="molecule type" value="Genomic_DNA"/>
</dbReference>
<feature type="region of interest" description="Disordered" evidence="3">
    <location>
        <begin position="1"/>
        <end position="37"/>
    </location>
</feature>
<dbReference type="Proteomes" id="UP001626550">
    <property type="component" value="Unassembled WGS sequence"/>
</dbReference>
<keyword evidence="5" id="KW-1185">Reference proteome</keyword>
<evidence type="ECO:0000256" key="2">
    <source>
        <dbReference type="RuleBase" id="RU363116"/>
    </source>
</evidence>
<comment type="caution">
    <text evidence="4">The sequence shown here is derived from an EMBL/GenBank/DDBJ whole genome shotgun (WGS) entry which is preliminary data.</text>
</comment>
<proteinExistence type="inferred from homology"/>
<protein>
    <recommendedName>
        <fullName evidence="2">Phospholipid scramblase</fullName>
    </recommendedName>
</protein>
<name>A0ABD2PSX6_9PLAT</name>
<dbReference type="Pfam" id="PF03803">
    <property type="entry name" value="Scramblase"/>
    <property type="match status" value="2"/>
</dbReference>
<dbReference type="PANTHER" id="PTHR23248">
    <property type="entry name" value="PHOSPHOLIPID SCRAMBLASE-RELATED"/>
    <property type="match status" value="1"/>
</dbReference>
<comment type="function">
    <text evidence="2">May mediate accelerated ATP-independent bidirectional transbilayer migration of phospholipids upon binding calcium ions that results in a loss of phospholipid asymmetry in the plasma membrane.</text>
</comment>
<evidence type="ECO:0000256" key="3">
    <source>
        <dbReference type="SAM" id="MobiDB-lite"/>
    </source>
</evidence>
<feature type="compositionally biased region" description="Basic and acidic residues" evidence="3">
    <location>
        <begin position="25"/>
        <end position="37"/>
    </location>
</feature>
<evidence type="ECO:0000313" key="5">
    <source>
        <dbReference type="Proteomes" id="UP001626550"/>
    </source>
</evidence>
<keyword evidence="2" id="KW-0106">Calcium</keyword>
<keyword evidence="2" id="KW-0564">Palmitate</keyword>
<dbReference type="AlphaFoldDB" id="A0ABD2PSX6"/>
<evidence type="ECO:0000313" key="4">
    <source>
        <dbReference type="EMBL" id="KAL3310550.1"/>
    </source>
</evidence>
<feature type="compositionally biased region" description="Basic and acidic residues" evidence="3">
    <location>
        <begin position="1"/>
        <end position="15"/>
    </location>
</feature>
<keyword evidence="2" id="KW-0449">Lipoprotein</keyword>
<evidence type="ECO:0000256" key="1">
    <source>
        <dbReference type="ARBA" id="ARBA00005350"/>
    </source>
</evidence>
<reference evidence="4 5" key="1">
    <citation type="submission" date="2024-11" db="EMBL/GenBank/DDBJ databases">
        <title>Adaptive evolution of stress response genes in parasites aligns with host niche diversity.</title>
        <authorList>
            <person name="Hahn C."/>
            <person name="Resl P."/>
        </authorList>
    </citation>
    <scope>NUCLEOTIDE SEQUENCE [LARGE SCALE GENOMIC DNA]</scope>
    <source>
        <strain evidence="4">EGGRZ-B1_66</strain>
        <tissue evidence="4">Body</tissue>
    </source>
</reference>
<dbReference type="InterPro" id="IPR005552">
    <property type="entry name" value="Scramblase"/>
</dbReference>
<sequence length="292" mass="32879">MFPMIDDKTDSELTPEKSTLISAGHSKESRTENHCDENNLHSYSLSKHVSQLNGTPPPGLEYLAFIDELLIHQQVELFEVFTGWETKNRYKIKNSVGQQVFFASEESGMCSRQCCGHQRSFIVHITDNRGVEVARVIRQMKLLPLACCCLFHLCKCCQPSISSDKYSSTEIIDCQPKNKKKNNVFAKFLNDSLENCSQSVVVEAPPGVEIGRVYQRLSCNESKFEVLTPEGKPVLLISGKMSCCETLCCEGSQEFSIYSMADKSLKLGSINKLWTGFMREMFTDADNFSLTC</sequence>
<organism evidence="4 5">
    <name type="scientific">Cichlidogyrus casuarinus</name>
    <dbReference type="NCBI Taxonomy" id="1844966"/>
    <lineage>
        <taxon>Eukaryota</taxon>
        <taxon>Metazoa</taxon>
        <taxon>Spiralia</taxon>
        <taxon>Lophotrochozoa</taxon>
        <taxon>Platyhelminthes</taxon>
        <taxon>Monogenea</taxon>
        <taxon>Monopisthocotylea</taxon>
        <taxon>Dactylogyridea</taxon>
        <taxon>Ancyrocephalidae</taxon>
        <taxon>Cichlidogyrus</taxon>
    </lineage>
</organism>
<comment type="similarity">
    <text evidence="1 2">Belongs to the phospholipid scramblase family.</text>
</comment>
<comment type="cofactor">
    <cofactor evidence="2">
        <name>Ca(2+)</name>
        <dbReference type="ChEBI" id="CHEBI:29108"/>
    </cofactor>
</comment>
<accession>A0ABD2PSX6</accession>